<reference evidence="2 3" key="1">
    <citation type="submission" date="2014-12" db="EMBL/GenBank/DDBJ databases">
        <title>Genome assembly of Enhygromyxa salina DSM 15201.</title>
        <authorList>
            <person name="Sharma G."/>
            <person name="Subramanian S."/>
        </authorList>
    </citation>
    <scope>NUCLEOTIDE SEQUENCE [LARGE SCALE GENOMIC DNA]</scope>
    <source>
        <strain evidence="2 3">DSM 15201</strain>
    </source>
</reference>
<organism evidence="2 3">
    <name type="scientific">Enhygromyxa salina</name>
    <dbReference type="NCBI Taxonomy" id="215803"/>
    <lineage>
        <taxon>Bacteria</taxon>
        <taxon>Pseudomonadati</taxon>
        <taxon>Myxococcota</taxon>
        <taxon>Polyangia</taxon>
        <taxon>Nannocystales</taxon>
        <taxon>Nannocystaceae</taxon>
        <taxon>Enhygromyxa</taxon>
    </lineage>
</organism>
<protein>
    <recommendedName>
        <fullName evidence="4">Phosphatase</fullName>
    </recommendedName>
</protein>
<dbReference type="AlphaFoldDB" id="A0A0C1Z955"/>
<dbReference type="Proteomes" id="UP000031599">
    <property type="component" value="Unassembled WGS sequence"/>
</dbReference>
<dbReference type="PROSITE" id="PS51318">
    <property type="entry name" value="TAT"/>
    <property type="match status" value="1"/>
</dbReference>
<feature type="region of interest" description="Disordered" evidence="1">
    <location>
        <begin position="417"/>
        <end position="451"/>
    </location>
</feature>
<proteinExistence type="predicted"/>
<evidence type="ECO:0000313" key="2">
    <source>
        <dbReference type="EMBL" id="KIG14129.1"/>
    </source>
</evidence>
<dbReference type="InterPro" id="IPR006311">
    <property type="entry name" value="TAT_signal"/>
</dbReference>
<dbReference type="EMBL" id="JMCC02000079">
    <property type="protein sequence ID" value="KIG14129.1"/>
    <property type="molecule type" value="Genomic_DNA"/>
</dbReference>
<dbReference type="RefSeq" id="WP_240480341.1">
    <property type="nucleotide sequence ID" value="NZ_JMCC02000079.1"/>
</dbReference>
<gene>
    <name evidence="2" type="ORF">DB30_07125</name>
</gene>
<dbReference type="PANTHER" id="PTHR35399">
    <property type="entry name" value="SLR8030 PROTEIN"/>
    <property type="match status" value="1"/>
</dbReference>
<dbReference type="PANTHER" id="PTHR35399:SF4">
    <property type="entry name" value="MEMBRANE PROTEIN"/>
    <property type="match status" value="1"/>
</dbReference>
<name>A0A0C1Z955_9BACT</name>
<sequence length="488" mass="51010">MLTRRRLLTATGVALCFAALGRSREARARGRWGDPIPDPDGILDLPAGFSYAILETAGDLMSDGYKLPARPDGMACFPGPDGTLILMRNHENSVGAATGGPYADGQSAPPEAYNPKGMGGVSRLVIDAQTFARVSSNLVLIGTSRNCAGGPSPWGWLSCEESVLIDGAYRHGYVFLCPTNADTVQLPDRKLGYGRFFHEAAAIDPATNIAYLTEDRFDSCLYRFVPDDPAAPFVGSLQALKVVGEDKFPTTTLQLGAVLEVEWVTIDDPDPSTDSVRGQGHAKGAALITRGEGMWSVDGQVFFTATTGGPLGLGQIFRLVDGAAPTLELLAHADDPTTLEMPDNITVAPWGELFLVEDGPANNSIRWLGADGQLCRFASTSLYELAGICFSPDARAMFVNIQVAGLTLVITGPFVDDGGEEGGDGWAGDSEGGADPGAEGGTAAPPTEVGSACACSSVGEDPLDGSASTLAILTAAWVATRPPKPGER</sequence>
<evidence type="ECO:0008006" key="4">
    <source>
        <dbReference type="Google" id="ProtNLM"/>
    </source>
</evidence>
<evidence type="ECO:0000313" key="3">
    <source>
        <dbReference type="Proteomes" id="UP000031599"/>
    </source>
</evidence>
<dbReference type="Pfam" id="PF05787">
    <property type="entry name" value="PhoX"/>
    <property type="match status" value="2"/>
</dbReference>
<dbReference type="InterPro" id="IPR008557">
    <property type="entry name" value="PhoX"/>
</dbReference>
<feature type="compositionally biased region" description="Gly residues" evidence="1">
    <location>
        <begin position="424"/>
        <end position="440"/>
    </location>
</feature>
<evidence type="ECO:0000256" key="1">
    <source>
        <dbReference type="SAM" id="MobiDB-lite"/>
    </source>
</evidence>
<accession>A0A0C1Z955</accession>
<dbReference type="SUPFAM" id="SSF101898">
    <property type="entry name" value="NHL repeat"/>
    <property type="match status" value="1"/>
</dbReference>
<comment type="caution">
    <text evidence="2">The sequence shown here is derived from an EMBL/GenBank/DDBJ whole genome shotgun (WGS) entry which is preliminary data.</text>
</comment>